<keyword evidence="2" id="KW-1185">Reference proteome</keyword>
<proteinExistence type="predicted"/>
<evidence type="ECO:0000313" key="1">
    <source>
        <dbReference type="EMBL" id="KAJ8628451.1"/>
    </source>
</evidence>
<sequence>MAGGLIRRLIWLAYLLADVVATFSLGQLSNTNLTPNNKGKSMGRTYDDKYNDLMAFWAPFLLLHLGGPDTITAFALEDNELWLRHFLYLGAHLFAGGYVFMRSFPNDTLVIPTLLLFMAGTIKYLERTMALYLASNVGFKGTIPKVRDPGTNYKVLMDEYMLNKDAGLPSKIEIPAEYPALNSIEEMGKGTQGDNNIEIVAKACEFFMTFKRIIIDLLLNFNERKKSRDYLLKLSAEEAFTMTNIELGLVYDILYTKAAIIHRGLGYATHSICFLSILAAFFLFMPLHAHELQREDILVTYSLLGSALILELVGLVRLIFSPWTYTLLTKKNNSNLIARLIGKFIIWHMQPIYISRYNLINSCVYDHRQFKCIRNISQHWCFAWFRDQFMLLKNEPIDNGLMGFIFHELKRKSMASTDFNMVKHLGSCRGSWVLEQRACYTDFCWTFEVEFEQSILLWHIATDLCFQVDNCKDQKTPSTNLDSHGIHFSTEELCHFGKLISEYMLYLLVLYPSMISSMEGIRQIKKQEAYEEVMCYIDAENKTEESVRKILLSLSSRMEHKPNLVLFDACYLLRMLNILEKRRKWEIISEVWAELLSYAASHCRGKHHVECLIRGGELLTHVWFLMAQMGLGQQYHLVSSHARAKLNVNLTM</sequence>
<gene>
    <name evidence="1" type="ORF">MRB53_021758</name>
</gene>
<comment type="caution">
    <text evidence="1">The sequence shown here is derived from an EMBL/GenBank/DDBJ whole genome shotgun (WGS) entry which is preliminary data.</text>
</comment>
<name>A0ACC2L4L0_PERAE</name>
<accession>A0ACC2L4L0</accession>
<protein>
    <submittedName>
        <fullName evidence="1">Uncharacterized protein</fullName>
    </submittedName>
</protein>
<reference evidence="1 2" key="1">
    <citation type="journal article" date="2022" name="Hortic Res">
        <title>A haplotype resolved chromosomal level avocado genome allows analysis of novel avocado genes.</title>
        <authorList>
            <person name="Nath O."/>
            <person name="Fletcher S.J."/>
            <person name="Hayward A."/>
            <person name="Shaw L.M."/>
            <person name="Masouleh A.K."/>
            <person name="Furtado A."/>
            <person name="Henry R.J."/>
            <person name="Mitter N."/>
        </authorList>
    </citation>
    <scope>NUCLEOTIDE SEQUENCE [LARGE SCALE GENOMIC DNA]</scope>
    <source>
        <strain evidence="2">cv. Hass</strain>
    </source>
</reference>
<dbReference type="Proteomes" id="UP001234297">
    <property type="component" value="Chromosome 6"/>
</dbReference>
<evidence type="ECO:0000313" key="2">
    <source>
        <dbReference type="Proteomes" id="UP001234297"/>
    </source>
</evidence>
<dbReference type="EMBL" id="CM056814">
    <property type="protein sequence ID" value="KAJ8628451.1"/>
    <property type="molecule type" value="Genomic_DNA"/>
</dbReference>
<organism evidence="1 2">
    <name type="scientific">Persea americana</name>
    <name type="common">Avocado</name>
    <dbReference type="NCBI Taxonomy" id="3435"/>
    <lineage>
        <taxon>Eukaryota</taxon>
        <taxon>Viridiplantae</taxon>
        <taxon>Streptophyta</taxon>
        <taxon>Embryophyta</taxon>
        <taxon>Tracheophyta</taxon>
        <taxon>Spermatophyta</taxon>
        <taxon>Magnoliopsida</taxon>
        <taxon>Magnoliidae</taxon>
        <taxon>Laurales</taxon>
        <taxon>Lauraceae</taxon>
        <taxon>Persea</taxon>
    </lineage>
</organism>